<dbReference type="Pfam" id="PF14301">
    <property type="entry name" value="DUF4376"/>
    <property type="match status" value="1"/>
</dbReference>
<dbReference type="EMBL" id="PUEC01000001">
    <property type="protein sequence ID" value="PWB04356.1"/>
    <property type="molecule type" value="Genomic_DNA"/>
</dbReference>
<name>A0A2V1IS13_9BACT</name>
<protein>
    <recommendedName>
        <fullName evidence="1">DUF4376 domain-containing protein</fullName>
    </recommendedName>
</protein>
<dbReference type="RefSeq" id="WP_107030912.1">
    <property type="nucleotide sequence ID" value="NZ_PUEC01000001.1"/>
</dbReference>
<gene>
    <name evidence="2" type="ORF">C5O23_00070</name>
</gene>
<proteinExistence type="predicted"/>
<evidence type="ECO:0000313" key="3">
    <source>
        <dbReference type="Proteomes" id="UP000244905"/>
    </source>
</evidence>
<organism evidence="2 3">
    <name type="scientific">Duncaniella muris</name>
    <dbReference type="NCBI Taxonomy" id="2094150"/>
    <lineage>
        <taxon>Bacteria</taxon>
        <taxon>Pseudomonadati</taxon>
        <taxon>Bacteroidota</taxon>
        <taxon>Bacteroidia</taxon>
        <taxon>Bacteroidales</taxon>
        <taxon>Muribaculaceae</taxon>
        <taxon>Duncaniella</taxon>
    </lineage>
</organism>
<keyword evidence="3" id="KW-1185">Reference proteome</keyword>
<accession>A0A2V1IS13</accession>
<comment type="caution">
    <text evidence="2">The sequence shown here is derived from an EMBL/GenBank/DDBJ whole genome shotgun (WGS) entry which is preliminary data.</text>
</comment>
<reference evidence="3" key="1">
    <citation type="submission" date="2018-02" db="EMBL/GenBank/DDBJ databases">
        <authorList>
            <person name="Clavel T."/>
            <person name="Strowig T."/>
        </authorList>
    </citation>
    <scope>NUCLEOTIDE SEQUENCE [LARGE SCALE GENOMIC DNA]</scope>
    <source>
        <strain evidence="3">DSM 103720</strain>
    </source>
</reference>
<feature type="domain" description="DUF4376" evidence="1">
    <location>
        <begin position="52"/>
        <end position="155"/>
    </location>
</feature>
<evidence type="ECO:0000259" key="1">
    <source>
        <dbReference type="Pfam" id="PF14301"/>
    </source>
</evidence>
<dbReference type="Proteomes" id="UP000244905">
    <property type="component" value="Unassembled WGS sequence"/>
</dbReference>
<dbReference type="GeneID" id="82524743"/>
<dbReference type="AlphaFoldDB" id="A0A2V1IS13"/>
<dbReference type="InterPro" id="IPR025484">
    <property type="entry name" value="DUF4376"/>
</dbReference>
<evidence type="ECO:0000313" key="2">
    <source>
        <dbReference type="EMBL" id="PWB04356.1"/>
    </source>
</evidence>
<sequence length="163" mass="18815">MEKIYGTTIRQDGLQRIGRDTWVLFFGLYETTDGGTYEYRHTFKHRPTLDEIKAVINAQLSADADERKRNGFSWQGVPVRYDEEAERNITGLSVKIPRLGAAMFPLQFKLGDYPDGSPAFYEFKDAEEFESFTDALLLFSQECYAQAWQAKAEIDWNKFTDAL</sequence>